<proteinExistence type="predicted"/>
<dbReference type="PANTHER" id="PTHR20974">
    <property type="entry name" value="UPF0585 PROTEIN CG18661"/>
    <property type="match status" value="1"/>
</dbReference>
<dbReference type="PANTHER" id="PTHR20974:SF0">
    <property type="entry name" value="UPF0585 PROTEIN CG18661"/>
    <property type="match status" value="1"/>
</dbReference>
<dbReference type="Pfam" id="PF06080">
    <property type="entry name" value="DUF938"/>
    <property type="match status" value="1"/>
</dbReference>
<dbReference type="RefSeq" id="WP_132952418.1">
    <property type="nucleotide sequence ID" value="NZ_SLXU01000015.1"/>
</dbReference>
<dbReference type="EMBL" id="SLXU01000015">
    <property type="protein sequence ID" value="TCP59814.1"/>
    <property type="molecule type" value="Genomic_DNA"/>
</dbReference>
<dbReference type="Gene3D" id="3.40.50.150">
    <property type="entry name" value="Vaccinia Virus protein VP39"/>
    <property type="match status" value="1"/>
</dbReference>
<protein>
    <submittedName>
        <fullName evidence="2">Uncharacterized protein DUF938</fullName>
    </submittedName>
</protein>
<evidence type="ECO:0000256" key="1">
    <source>
        <dbReference type="SAM" id="MobiDB-lite"/>
    </source>
</evidence>
<sequence length="218" mass="22848">MARRPVPSTASTAHPAENGRLTAPSALRNAAAICEVIATHGPPTGRALELASGTGEHAIRIAARCPGLAWQPSDIDPARRASIDAWAAEAALTNLAPAIEIDATHPGWGVQHGGQDLIFCSNILHLVSAPEAECLIREAAAALAPGGILMVYGPFRRDHGFASDGDAAFHASLTAQDPEIGYKSVRQVQGWFHQAGLQGADEIPMPANNLTQIGRKPR</sequence>
<organism evidence="2 3">
    <name type="scientific">Rhodovulum bhavnagarense</name>
    <dbReference type="NCBI Taxonomy" id="992286"/>
    <lineage>
        <taxon>Bacteria</taxon>
        <taxon>Pseudomonadati</taxon>
        <taxon>Pseudomonadota</taxon>
        <taxon>Alphaproteobacteria</taxon>
        <taxon>Rhodobacterales</taxon>
        <taxon>Paracoccaceae</taxon>
        <taxon>Rhodovulum</taxon>
    </lineage>
</organism>
<dbReference type="InterPro" id="IPR029063">
    <property type="entry name" value="SAM-dependent_MTases_sf"/>
</dbReference>
<evidence type="ECO:0000313" key="2">
    <source>
        <dbReference type="EMBL" id="TCP59814.1"/>
    </source>
</evidence>
<feature type="region of interest" description="Disordered" evidence="1">
    <location>
        <begin position="1"/>
        <end position="21"/>
    </location>
</feature>
<dbReference type="AlphaFoldDB" id="A0A4R2RBR6"/>
<dbReference type="OrthoDB" id="5525831at2"/>
<accession>A0A4R2RBR6</accession>
<gene>
    <name evidence="2" type="ORF">EV663_11524</name>
</gene>
<dbReference type="InterPro" id="IPR010342">
    <property type="entry name" value="DUF938"/>
</dbReference>
<keyword evidence="3" id="KW-1185">Reference proteome</keyword>
<dbReference type="CDD" id="cd02440">
    <property type="entry name" value="AdoMet_MTases"/>
    <property type="match status" value="1"/>
</dbReference>
<comment type="caution">
    <text evidence="2">The sequence shown here is derived from an EMBL/GenBank/DDBJ whole genome shotgun (WGS) entry which is preliminary data.</text>
</comment>
<dbReference type="SUPFAM" id="SSF53335">
    <property type="entry name" value="S-adenosyl-L-methionine-dependent methyltransferases"/>
    <property type="match status" value="1"/>
</dbReference>
<reference evidence="2 3" key="1">
    <citation type="submission" date="2019-03" db="EMBL/GenBank/DDBJ databases">
        <title>Genomic Encyclopedia of Type Strains, Phase IV (KMG-IV): sequencing the most valuable type-strain genomes for metagenomic binning, comparative biology and taxonomic classification.</title>
        <authorList>
            <person name="Goeker M."/>
        </authorList>
    </citation>
    <scope>NUCLEOTIDE SEQUENCE [LARGE SCALE GENOMIC DNA]</scope>
    <source>
        <strain evidence="2 3">DSM 24766</strain>
    </source>
</reference>
<dbReference type="Proteomes" id="UP000295050">
    <property type="component" value="Unassembled WGS sequence"/>
</dbReference>
<evidence type="ECO:0000313" key="3">
    <source>
        <dbReference type="Proteomes" id="UP000295050"/>
    </source>
</evidence>
<name>A0A4R2RBR6_9RHOB</name>